<dbReference type="GO" id="GO:0005737">
    <property type="term" value="C:cytoplasm"/>
    <property type="evidence" value="ECO:0007669"/>
    <property type="project" value="TreeGrafter"/>
</dbReference>
<dbReference type="PANTHER" id="PTHR13932:SF5">
    <property type="entry name" value="RADICAL S-ADENOSYL METHIONINE DOMAIN-CONTAINING PROTEIN 1, MITOCHONDRIAL"/>
    <property type="match status" value="1"/>
</dbReference>
<accession>K1SLH0</accession>
<evidence type="ECO:0000313" key="1">
    <source>
        <dbReference type="EMBL" id="EKC54605.1"/>
    </source>
</evidence>
<dbReference type="InterPro" id="IPR058240">
    <property type="entry name" value="rSAM_sf"/>
</dbReference>
<proteinExistence type="predicted"/>
<dbReference type="EMBL" id="AJWY01010769">
    <property type="protein sequence ID" value="EKC54605.1"/>
    <property type="molecule type" value="Genomic_DNA"/>
</dbReference>
<reference evidence="1" key="1">
    <citation type="journal article" date="2013" name="Environ. Microbiol.">
        <title>Microbiota from the distal guts of lean and obese adolescents exhibit partial functional redundancy besides clear differences in community structure.</title>
        <authorList>
            <person name="Ferrer M."/>
            <person name="Ruiz A."/>
            <person name="Lanza F."/>
            <person name="Haange S.B."/>
            <person name="Oberbach A."/>
            <person name="Till H."/>
            <person name="Bargiela R."/>
            <person name="Campoy C."/>
            <person name="Segura M.T."/>
            <person name="Richter M."/>
            <person name="von Bergen M."/>
            <person name="Seifert J."/>
            <person name="Suarez A."/>
        </authorList>
    </citation>
    <scope>NUCLEOTIDE SEQUENCE</scope>
</reference>
<dbReference type="SUPFAM" id="SSF102114">
    <property type="entry name" value="Radical SAM enzymes"/>
    <property type="match status" value="1"/>
</dbReference>
<gene>
    <name evidence="1" type="ORF">LEA_15773</name>
</gene>
<dbReference type="AlphaFoldDB" id="K1SLH0"/>
<dbReference type="GO" id="GO:0051539">
    <property type="term" value="F:4 iron, 4 sulfur cluster binding"/>
    <property type="evidence" value="ECO:0007669"/>
    <property type="project" value="TreeGrafter"/>
</dbReference>
<dbReference type="InterPro" id="IPR034505">
    <property type="entry name" value="Coproporphyrinogen-III_oxidase"/>
</dbReference>
<sequence>MKLLIIGHKYQYEMLKLTQIFYPNTKIDLLFSSADTGDDETVITTELTKDNITVSFAEQKKQKVLTKPRPEKEDEERCMASMLFSLLCENTGYIPKWGMLTGIRPSKLFRGFAERYGEEKAKKIFTDDYFVSKQKTGLTASVASAEEKTIALSRPDSFSLYVAIPFCPSRCSYCSFVSHSTETESAKKTIPEYVKLLCEELRITGKIDKRSKAQA</sequence>
<protein>
    <submittedName>
        <fullName evidence="1">Coproporphyrinogen III oxidase</fullName>
    </submittedName>
</protein>
<dbReference type="GO" id="GO:0006779">
    <property type="term" value="P:porphyrin-containing compound biosynthetic process"/>
    <property type="evidence" value="ECO:0007669"/>
    <property type="project" value="TreeGrafter"/>
</dbReference>
<dbReference type="PANTHER" id="PTHR13932">
    <property type="entry name" value="COPROPORPHYRINIGEN III OXIDASE"/>
    <property type="match status" value="1"/>
</dbReference>
<organism evidence="1">
    <name type="scientific">human gut metagenome</name>
    <dbReference type="NCBI Taxonomy" id="408170"/>
    <lineage>
        <taxon>unclassified sequences</taxon>
        <taxon>metagenomes</taxon>
        <taxon>organismal metagenomes</taxon>
    </lineage>
</organism>
<name>K1SLH0_9ZZZZ</name>
<comment type="caution">
    <text evidence="1">The sequence shown here is derived from an EMBL/GenBank/DDBJ whole genome shotgun (WGS) entry which is preliminary data.</text>
</comment>